<organism evidence="1 2">
    <name type="scientific">Gordonia rubripertincta NBRC 101908</name>
    <dbReference type="NCBI Taxonomy" id="1077975"/>
    <lineage>
        <taxon>Bacteria</taxon>
        <taxon>Bacillati</taxon>
        <taxon>Actinomycetota</taxon>
        <taxon>Actinomycetes</taxon>
        <taxon>Mycobacteriales</taxon>
        <taxon>Gordoniaceae</taxon>
        <taxon>Gordonia</taxon>
    </lineage>
</organism>
<evidence type="ECO:0000313" key="1">
    <source>
        <dbReference type="EMBL" id="GAB83777.1"/>
    </source>
</evidence>
<dbReference type="Proteomes" id="UP000010744">
    <property type="component" value="Unassembled WGS sequence"/>
</dbReference>
<protein>
    <recommendedName>
        <fullName evidence="3">WXG100 family type VII secretion target</fullName>
    </recommendedName>
</protein>
<evidence type="ECO:0000313" key="2">
    <source>
        <dbReference type="Proteomes" id="UP000010744"/>
    </source>
</evidence>
<dbReference type="SUPFAM" id="SSF140453">
    <property type="entry name" value="EsxAB dimer-like"/>
    <property type="match status" value="1"/>
</dbReference>
<evidence type="ECO:0008006" key="3">
    <source>
        <dbReference type="Google" id="ProtNLM"/>
    </source>
</evidence>
<sequence length="144" mass="15363">MGATLAMNSAPLARGPDRVVDGHGDGAQGRICSPLVTQGDRAENVAVDLGELAAAAQLTGVWTEDCADRFSTTGRRMNDSLSGWAGTSGAAMEKITTRWEEVNRRLVEHVGSLSVGFQLAHYELSSADRESADQMERSTLLNLD</sequence>
<keyword evidence="2" id="KW-1185">Reference proteome</keyword>
<dbReference type="Gene3D" id="1.10.287.1060">
    <property type="entry name" value="ESAT-6-like"/>
    <property type="match status" value="1"/>
</dbReference>
<accession>A0ABQ0HNC5</accession>
<dbReference type="EMBL" id="BAHB01000015">
    <property type="protein sequence ID" value="GAB83777.1"/>
    <property type="molecule type" value="Genomic_DNA"/>
</dbReference>
<dbReference type="InterPro" id="IPR036689">
    <property type="entry name" value="ESAT-6-like_sf"/>
</dbReference>
<reference evidence="1 2" key="1">
    <citation type="submission" date="2012-08" db="EMBL/GenBank/DDBJ databases">
        <title>Whole genome shotgun sequence of Gordonia rubripertincta NBRC 101908.</title>
        <authorList>
            <person name="Takarada H."/>
            <person name="Hosoyama A."/>
            <person name="Tsuchikane K."/>
            <person name="Katsumata H."/>
            <person name="Baba S."/>
            <person name="Ohji S."/>
            <person name="Yamazaki S."/>
            <person name="Fujita N."/>
        </authorList>
    </citation>
    <scope>NUCLEOTIDE SEQUENCE [LARGE SCALE GENOMIC DNA]</scope>
    <source>
        <strain evidence="1 2">NBRC 101908</strain>
    </source>
</reference>
<gene>
    <name evidence="1" type="ORF">GORBP_015_00020</name>
</gene>
<proteinExistence type="predicted"/>
<name>A0ABQ0HNC5_GORRU</name>
<comment type="caution">
    <text evidence="1">The sequence shown here is derived from an EMBL/GenBank/DDBJ whole genome shotgun (WGS) entry which is preliminary data.</text>
</comment>